<feature type="domain" description="Major facilitator superfamily (MFS) profile" evidence="9">
    <location>
        <begin position="69"/>
        <end position="501"/>
    </location>
</feature>
<dbReference type="Gene3D" id="1.20.1250.20">
    <property type="entry name" value="MFS general substrate transporter like domains"/>
    <property type="match status" value="2"/>
</dbReference>
<dbReference type="GO" id="GO:0022857">
    <property type="term" value="F:transmembrane transporter activity"/>
    <property type="evidence" value="ECO:0007669"/>
    <property type="project" value="InterPro"/>
</dbReference>
<dbReference type="PROSITE" id="PS50850">
    <property type="entry name" value="MFS"/>
    <property type="match status" value="1"/>
</dbReference>
<dbReference type="PANTHER" id="PTHR43791:SF39">
    <property type="entry name" value="TRANSPORTER LIZ1_SEO1, PUTATIVE (AFU_ORTHOLOGUE AFUA_3G00980)-RELATED"/>
    <property type="match status" value="1"/>
</dbReference>
<reference evidence="10" key="1">
    <citation type="submission" date="2022-10" db="EMBL/GenBank/DDBJ databases">
        <title>Tapping the CABI collections for fungal endophytes: first genome assemblies for Collariella, Neodidymelliopsis, Ascochyta clinopodiicola, Didymella pomorum, Didymosphaeria variabile, Neocosmospora piperis and Neocucurbitaria cava.</title>
        <authorList>
            <person name="Hill R."/>
        </authorList>
    </citation>
    <scope>NUCLEOTIDE SEQUENCE</scope>
    <source>
        <strain evidence="10">IMI 355082</strain>
    </source>
</reference>
<dbReference type="InterPro" id="IPR036259">
    <property type="entry name" value="MFS_trans_sf"/>
</dbReference>
<dbReference type="FunFam" id="1.20.1250.20:FF:000065">
    <property type="entry name" value="Putative MFS pantothenate transporter"/>
    <property type="match status" value="1"/>
</dbReference>
<feature type="transmembrane region" description="Helical" evidence="8">
    <location>
        <begin position="340"/>
        <end position="359"/>
    </location>
</feature>
<keyword evidence="5 8" id="KW-1133">Transmembrane helix</keyword>
<feature type="transmembrane region" description="Helical" evidence="8">
    <location>
        <begin position="368"/>
        <end position="388"/>
    </location>
</feature>
<keyword evidence="11" id="KW-1185">Reference proteome</keyword>
<feature type="transmembrane region" description="Helical" evidence="8">
    <location>
        <begin position="464"/>
        <end position="483"/>
    </location>
</feature>
<name>A0A9W9CSR9_9PEZI</name>
<feature type="transmembrane region" description="Helical" evidence="8">
    <location>
        <begin position="394"/>
        <end position="414"/>
    </location>
</feature>
<evidence type="ECO:0000256" key="8">
    <source>
        <dbReference type="SAM" id="Phobius"/>
    </source>
</evidence>
<dbReference type="SUPFAM" id="SSF103473">
    <property type="entry name" value="MFS general substrate transporter"/>
    <property type="match status" value="1"/>
</dbReference>
<dbReference type="InterPro" id="IPR020846">
    <property type="entry name" value="MFS_dom"/>
</dbReference>
<proteinExistence type="inferred from homology"/>
<accession>A0A9W9CSR9</accession>
<organism evidence="10 11">
    <name type="scientific">Gnomoniopsis smithogilvyi</name>
    <dbReference type="NCBI Taxonomy" id="1191159"/>
    <lineage>
        <taxon>Eukaryota</taxon>
        <taxon>Fungi</taxon>
        <taxon>Dikarya</taxon>
        <taxon>Ascomycota</taxon>
        <taxon>Pezizomycotina</taxon>
        <taxon>Sordariomycetes</taxon>
        <taxon>Sordariomycetidae</taxon>
        <taxon>Diaporthales</taxon>
        <taxon>Gnomoniaceae</taxon>
        <taxon>Gnomoniopsis</taxon>
    </lineage>
</organism>
<feature type="transmembrane region" description="Helical" evidence="8">
    <location>
        <begin position="229"/>
        <end position="250"/>
    </location>
</feature>
<dbReference type="OrthoDB" id="3639251at2759"/>
<evidence type="ECO:0000259" key="9">
    <source>
        <dbReference type="PROSITE" id="PS50850"/>
    </source>
</evidence>
<gene>
    <name evidence="10" type="ORF">N0V93_009503</name>
</gene>
<evidence type="ECO:0000313" key="10">
    <source>
        <dbReference type="EMBL" id="KAJ4386605.1"/>
    </source>
</evidence>
<dbReference type="Proteomes" id="UP001140453">
    <property type="component" value="Unassembled WGS sequence"/>
</dbReference>
<dbReference type="Pfam" id="PF07690">
    <property type="entry name" value="MFS_1"/>
    <property type="match status" value="1"/>
</dbReference>
<dbReference type="GO" id="GO:0005886">
    <property type="term" value="C:plasma membrane"/>
    <property type="evidence" value="ECO:0007669"/>
    <property type="project" value="UniProtKB-SubCell"/>
</dbReference>
<feature type="transmembrane region" description="Helical" evidence="8">
    <location>
        <begin position="198"/>
        <end position="217"/>
    </location>
</feature>
<comment type="caution">
    <text evidence="10">The sequence shown here is derived from an EMBL/GenBank/DDBJ whole genome shotgun (WGS) entry which is preliminary data.</text>
</comment>
<feature type="transmembrane region" description="Helical" evidence="8">
    <location>
        <begin position="301"/>
        <end position="320"/>
    </location>
</feature>
<evidence type="ECO:0000256" key="3">
    <source>
        <dbReference type="ARBA" id="ARBA00022475"/>
    </source>
</evidence>
<evidence type="ECO:0000256" key="1">
    <source>
        <dbReference type="ARBA" id="ARBA00004651"/>
    </source>
</evidence>
<keyword evidence="4 8" id="KW-0812">Transmembrane</keyword>
<sequence>MVRVPHRIATEDVIVSTPTLRPDRKANSTIRQVDKLHSLGETQSGWFHWHELGTSAEEKRLLFKLDWFLLSFSCLTYFIKQLDQNNVSNAYVSGMETELGFGAGNELSWMNTYFAIGTILGSAFSNLLITIIRPSYWLPGCLSMWSLFVLGLFRCNTASQFYVLRFFIGLMESAAWPGIMYCLGSWYRRSELSRRSGLFVVSGVLGQMFSGYLQSALFAGMDGRGGLSAWRWLFIFDCILAVPVAIYGFITFPDTPETTRAFWLSEAEKDRSVQRIKEEGRQPTGKMNWSVVKRIFGSWQVYAFTFAYALWTLTAGSYIIQYFQLYLQAQSYSTTNVNNIPTAIGAVNFVFMIGTGFVADKLRRRGPVCLAVGILLTFVYSVLTAWDVPHQLRMAAYILAGCYGCYTPLLAGWANEACGGDQQKRAFVLGFMVAVGSAVVIPFQQLQFPSSEAPDYSRTHGWGSALAFVAALTVWTGAGLPMLQGWKRADVRNVSEHETHV</sequence>
<evidence type="ECO:0000313" key="11">
    <source>
        <dbReference type="Proteomes" id="UP001140453"/>
    </source>
</evidence>
<protein>
    <recommendedName>
        <fullName evidence="9">Major facilitator superfamily (MFS) profile domain-containing protein</fullName>
    </recommendedName>
</protein>
<keyword evidence="6 8" id="KW-0472">Membrane</keyword>
<comment type="subcellular location">
    <subcellularLocation>
        <location evidence="1">Cell membrane</location>
        <topology evidence="1">Multi-pass membrane protein</topology>
    </subcellularLocation>
</comment>
<evidence type="ECO:0000256" key="6">
    <source>
        <dbReference type="ARBA" id="ARBA00023136"/>
    </source>
</evidence>
<comment type="similarity">
    <text evidence="7">Belongs to the major facilitator superfamily. Allantoate permease family.</text>
</comment>
<dbReference type="AlphaFoldDB" id="A0A9W9CSR9"/>
<dbReference type="EMBL" id="JAPEVB010000006">
    <property type="protein sequence ID" value="KAJ4386605.1"/>
    <property type="molecule type" value="Genomic_DNA"/>
</dbReference>
<dbReference type="InterPro" id="IPR011701">
    <property type="entry name" value="MFS"/>
</dbReference>
<evidence type="ECO:0000256" key="2">
    <source>
        <dbReference type="ARBA" id="ARBA00022448"/>
    </source>
</evidence>
<dbReference type="FunFam" id="1.20.1250.20:FF:000386">
    <property type="entry name" value="MFS general substrate transporter"/>
    <property type="match status" value="1"/>
</dbReference>
<dbReference type="PANTHER" id="PTHR43791">
    <property type="entry name" value="PERMEASE-RELATED"/>
    <property type="match status" value="1"/>
</dbReference>
<keyword evidence="3" id="KW-1003">Cell membrane</keyword>
<keyword evidence="2" id="KW-0813">Transport</keyword>
<evidence type="ECO:0000256" key="7">
    <source>
        <dbReference type="ARBA" id="ARBA00037968"/>
    </source>
</evidence>
<feature type="transmembrane region" description="Helical" evidence="8">
    <location>
        <begin position="426"/>
        <end position="444"/>
    </location>
</feature>
<evidence type="ECO:0000256" key="4">
    <source>
        <dbReference type="ARBA" id="ARBA00022692"/>
    </source>
</evidence>
<feature type="transmembrane region" description="Helical" evidence="8">
    <location>
        <begin position="136"/>
        <end position="154"/>
    </location>
</feature>
<feature type="transmembrane region" description="Helical" evidence="8">
    <location>
        <begin position="166"/>
        <end position="186"/>
    </location>
</feature>
<feature type="transmembrane region" description="Helical" evidence="8">
    <location>
        <begin position="109"/>
        <end position="129"/>
    </location>
</feature>
<evidence type="ECO:0000256" key="5">
    <source>
        <dbReference type="ARBA" id="ARBA00022989"/>
    </source>
</evidence>